<reference evidence="8" key="1">
    <citation type="submission" date="2021-11" db="EMBL/GenBank/DDBJ databases">
        <title>Streptomyces corallinus and Kineosporia corallina sp. nov., two new coral-derived marine actinobacteria.</title>
        <authorList>
            <person name="Buangrab K."/>
            <person name="Sutthacheep M."/>
            <person name="Yeemin T."/>
            <person name="Harunari E."/>
            <person name="Igarashi Y."/>
            <person name="Sripreechasak P."/>
            <person name="Kanchanasin P."/>
            <person name="Tanasupawat S."/>
            <person name="Phongsopitanun W."/>
        </authorList>
    </citation>
    <scope>NUCLEOTIDE SEQUENCE</scope>
    <source>
        <strain evidence="8">JCM 31032</strain>
    </source>
</reference>
<dbReference type="InterPro" id="IPR007627">
    <property type="entry name" value="RNA_pol_sigma70_r2"/>
</dbReference>
<dbReference type="PANTHER" id="PTHR30173:SF43">
    <property type="entry name" value="ECF RNA POLYMERASE SIGMA FACTOR SIGI-RELATED"/>
    <property type="match status" value="1"/>
</dbReference>
<gene>
    <name evidence="8" type="ORF">LR394_33990</name>
</gene>
<dbReference type="GO" id="GO:0016987">
    <property type="term" value="F:sigma factor activity"/>
    <property type="evidence" value="ECO:0007669"/>
    <property type="project" value="UniProtKB-KW"/>
</dbReference>
<evidence type="ECO:0000256" key="5">
    <source>
        <dbReference type="ARBA" id="ARBA00023163"/>
    </source>
</evidence>
<name>A0A9X1NMP4_9ACTN</name>
<dbReference type="InterPro" id="IPR052704">
    <property type="entry name" value="ECF_Sigma-70_Domain"/>
</dbReference>
<dbReference type="GO" id="GO:0003677">
    <property type="term" value="F:DNA binding"/>
    <property type="evidence" value="ECO:0007669"/>
    <property type="project" value="InterPro"/>
</dbReference>
<proteinExistence type="inferred from homology"/>
<feature type="domain" description="RNA polymerase sigma-70 region 2" evidence="6">
    <location>
        <begin position="7"/>
        <end position="70"/>
    </location>
</feature>
<dbReference type="InterPro" id="IPR013249">
    <property type="entry name" value="RNA_pol_sigma70_r4_t2"/>
</dbReference>
<evidence type="ECO:0000259" key="6">
    <source>
        <dbReference type="Pfam" id="PF04542"/>
    </source>
</evidence>
<dbReference type="Proteomes" id="UP001138997">
    <property type="component" value="Unassembled WGS sequence"/>
</dbReference>
<sequence>MDGGDRFEGHRGHLRAVAYRMLGSLDEADDVVQEAWLRYRRSDPAEIENLRGWLVTVTSRICLDQLRARSTRREDSLEDEPGRLPDPVITAAGTDPEHEAVLADAVGLALQVVISELAPPERVAFVLHDLFAVPFADIGDLLGRSPSATKQLAHRARRRVSGAVPNFADQTPSRPPGRSAREVVDAFFAAARSGDLDRLVSVLDPDVVVRTDGGLANAALTNVTRGARAVAMRARSFASPRAVLHPVLVNGDPGVIVTMAGVPVSVLGFTVRDGQVVVLHALADPERLGRLDLEQFL</sequence>
<dbReference type="InterPro" id="IPR014284">
    <property type="entry name" value="RNA_pol_sigma-70_dom"/>
</dbReference>
<dbReference type="InterPro" id="IPR013325">
    <property type="entry name" value="RNA_pol_sigma_r2"/>
</dbReference>
<evidence type="ECO:0000256" key="3">
    <source>
        <dbReference type="ARBA" id="ARBA00023015"/>
    </source>
</evidence>
<dbReference type="SUPFAM" id="SSF54427">
    <property type="entry name" value="NTF2-like"/>
    <property type="match status" value="1"/>
</dbReference>
<comment type="similarity">
    <text evidence="1">Belongs to the sigma-70 factor family. ECF subfamily.</text>
</comment>
<dbReference type="NCBIfam" id="TIGR02937">
    <property type="entry name" value="sigma70-ECF"/>
    <property type="match status" value="1"/>
</dbReference>
<dbReference type="GO" id="GO:0006352">
    <property type="term" value="P:DNA-templated transcription initiation"/>
    <property type="evidence" value="ECO:0007669"/>
    <property type="project" value="InterPro"/>
</dbReference>
<dbReference type="InterPro" id="IPR032710">
    <property type="entry name" value="NTF2-like_dom_sf"/>
</dbReference>
<dbReference type="Pfam" id="PF04542">
    <property type="entry name" value="Sigma70_r2"/>
    <property type="match status" value="1"/>
</dbReference>
<evidence type="ECO:0000256" key="1">
    <source>
        <dbReference type="ARBA" id="ARBA00010641"/>
    </source>
</evidence>
<dbReference type="EMBL" id="JAJOMB010000025">
    <property type="protein sequence ID" value="MCD5315918.1"/>
    <property type="molecule type" value="Genomic_DNA"/>
</dbReference>
<dbReference type="Gene3D" id="1.10.10.10">
    <property type="entry name" value="Winged helix-like DNA-binding domain superfamily/Winged helix DNA-binding domain"/>
    <property type="match status" value="1"/>
</dbReference>
<dbReference type="Pfam" id="PF08281">
    <property type="entry name" value="Sigma70_r4_2"/>
    <property type="match status" value="1"/>
</dbReference>
<evidence type="ECO:0000256" key="4">
    <source>
        <dbReference type="ARBA" id="ARBA00023082"/>
    </source>
</evidence>
<evidence type="ECO:0000256" key="2">
    <source>
        <dbReference type="ARBA" id="ARBA00011344"/>
    </source>
</evidence>
<comment type="subunit">
    <text evidence="2">Interacts transiently with the RNA polymerase catalytic core formed by RpoA, RpoB, RpoC and RpoZ (2 alpha, 1 beta, 1 beta' and 1 omega subunit) to form the RNA polymerase holoenzyme that can initiate transcription.</text>
</comment>
<comment type="caution">
    <text evidence="8">The sequence shown here is derived from an EMBL/GenBank/DDBJ whole genome shotgun (WGS) entry which is preliminary data.</text>
</comment>
<keyword evidence="5" id="KW-0804">Transcription</keyword>
<evidence type="ECO:0000259" key="7">
    <source>
        <dbReference type="Pfam" id="PF08281"/>
    </source>
</evidence>
<protein>
    <submittedName>
        <fullName evidence="8">Sigma-70 family RNA polymerase sigma factor</fullName>
    </submittedName>
</protein>
<keyword evidence="3" id="KW-0805">Transcription regulation</keyword>
<dbReference type="SUPFAM" id="SSF88946">
    <property type="entry name" value="Sigma2 domain of RNA polymerase sigma factors"/>
    <property type="match status" value="1"/>
</dbReference>
<dbReference type="Gene3D" id="3.10.450.50">
    <property type="match status" value="1"/>
</dbReference>
<dbReference type="RefSeq" id="WP_231448738.1">
    <property type="nucleotide sequence ID" value="NZ_JAJOMB010000025.1"/>
</dbReference>
<keyword evidence="9" id="KW-1185">Reference proteome</keyword>
<evidence type="ECO:0000313" key="9">
    <source>
        <dbReference type="Proteomes" id="UP001138997"/>
    </source>
</evidence>
<evidence type="ECO:0000313" key="8">
    <source>
        <dbReference type="EMBL" id="MCD5315918.1"/>
    </source>
</evidence>
<dbReference type="InterPro" id="IPR036388">
    <property type="entry name" value="WH-like_DNA-bd_sf"/>
</dbReference>
<keyword evidence="4" id="KW-0731">Sigma factor</keyword>
<organism evidence="8 9">
    <name type="scientific">Kineosporia babensis</name>
    <dbReference type="NCBI Taxonomy" id="499548"/>
    <lineage>
        <taxon>Bacteria</taxon>
        <taxon>Bacillati</taxon>
        <taxon>Actinomycetota</taxon>
        <taxon>Actinomycetes</taxon>
        <taxon>Kineosporiales</taxon>
        <taxon>Kineosporiaceae</taxon>
        <taxon>Kineosporia</taxon>
    </lineage>
</organism>
<dbReference type="Gene3D" id="1.10.1740.10">
    <property type="match status" value="1"/>
</dbReference>
<dbReference type="InterPro" id="IPR013324">
    <property type="entry name" value="RNA_pol_sigma_r3/r4-like"/>
</dbReference>
<dbReference type="AlphaFoldDB" id="A0A9X1NMP4"/>
<dbReference type="SUPFAM" id="SSF88659">
    <property type="entry name" value="Sigma3 and sigma4 domains of RNA polymerase sigma factors"/>
    <property type="match status" value="1"/>
</dbReference>
<feature type="domain" description="RNA polymerase sigma factor 70 region 4 type 2" evidence="7">
    <location>
        <begin position="109"/>
        <end position="159"/>
    </location>
</feature>
<accession>A0A9X1NMP4</accession>
<dbReference type="PANTHER" id="PTHR30173">
    <property type="entry name" value="SIGMA 19 FACTOR"/>
    <property type="match status" value="1"/>
</dbReference>